<name>A0A0U4F7N9_9BACI</name>
<evidence type="ECO:0000313" key="2">
    <source>
        <dbReference type="Proteomes" id="UP000050331"/>
    </source>
</evidence>
<dbReference type="Proteomes" id="UP000050331">
    <property type="component" value="Chromosome"/>
</dbReference>
<accession>A0A0U4F7N9</accession>
<dbReference type="AlphaFoldDB" id="A0A0U4F7N9"/>
<keyword evidence="2" id="KW-1185">Reference proteome</keyword>
<dbReference type="KEGG" id="lao:AOX59_09355"/>
<dbReference type="NCBIfam" id="NF038161">
    <property type="entry name" value="lant_II_LchA2"/>
    <property type="match status" value="1"/>
</dbReference>
<proteinExistence type="predicted"/>
<dbReference type="OrthoDB" id="2932751at2"/>
<protein>
    <recommendedName>
        <fullName evidence="3">Lantibiotic cytolysin</fullName>
    </recommendedName>
</protein>
<organism evidence="1 2">
    <name type="scientific">Lentibacillus amyloliquefaciens</name>
    <dbReference type="NCBI Taxonomy" id="1472767"/>
    <lineage>
        <taxon>Bacteria</taxon>
        <taxon>Bacillati</taxon>
        <taxon>Bacillota</taxon>
        <taxon>Bacilli</taxon>
        <taxon>Bacillales</taxon>
        <taxon>Bacillaceae</taxon>
        <taxon>Lentibacillus</taxon>
    </lineage>
</organism>
<reference evidence="1 2" key="1">
    <citation type="submission" date="2016-01" db="EMBL/GenBank/DDBJ databases">
        <title>Complete genome sequence of strain Lentibacillus amyloliquefaciens LAM0015T isolated from saline sediment.</title>
        <authorList>
            <person name="Wang J.-L."/>
            <person name="He M.-X."/>
        </authorList>
    </citation>
    <scope>NUCLEOTIDE SEQUENCE [LARGE SCALE GENOMIC DNA]</scope>
    <source>
        <strain evidence="1 2">LAM0015</strain>
    </source>
</reference>
<evidence type="ECO:0000313" key="1">
    <source>
        <dbReference type="EMBL" id="ALX48803.1"/>
    </source>
</evidence>
<evidence type="ECO:0008006" key="3">
    <source>
        <dbReference type="Google" id="ProtNLM"/>
    </source>
</evidence>
<sequence>MSSDEKIRSLRDSELRQSIDEFDHPAGLVEEDELKQMAGAGDVDPQTTPSSVACGIAVSALFCPTTKCTSQC</sequence>
<dbReference type="EMBL" id="CP013862">
    <property type="protein sequence ID" value="ALX48803.1"/>
    <property type="molecule type" value="Genomic_DNA"/>
</dbReference>
<gene>
    <name evidence="1" type="ORF">AOX59_09355</name>
</gene>
<dbReference type="STRING" id="1472767.AOX59_09355"/>